<evidence type="ECO:0000313" key="2">
    <source>
        <dbReference type="EMBL" id="KAK6363494.1"/>
    </source>
</evidence>
<reference evidence="2 3" key="1">
    <citation type="submission" date="2019-10" db="EMBL/GenBank/DDBJ databases">
        <authorList>
            <person name="Palmer J.M."/>
        </authorList>
    </citation>
    <scope>NUCLEOTIDE SEQUENCE [LARGE SCALE GENOMIC DNA]</scope>
    <source>
        <strain evidence="2 3">TWF730</strain>
    </source>
</reference>
<organism evidence="2 3">
    <name type="scientific">Orbilia blumenaviensis</name>
    <dbReference type="NCBI Taxonomy" id="1796055"/>
    <lineage>
        <taxon>Eukaryota</taxon>
        <taxon>Fungi</taxon>
        <taxon>Dikarya</taxon>
        <taxon>Ascomycota</taxon>
        <taxon>Pezizomycotina</taxon>
        <taxon>Orbiliomycetes</taxon>
        <taxon>Orbiliales</taxon>
        <taxon>Orbiliaceae</taxon>
        <taxon>Orbilia</taxon>
    </lineage>
</organism>
<name>A0AAV9VU88_9PEZI</name>
<dbReference type="AlphaFoldDB" id="A0AAV9VU88"/>
<dbReference type="EMBL" id="JAVHNS010000001">
    <property type="protein sequence ID" value="KAK6363494.1"/>
    <property type="molecule type" value="Genomic_DNA"/>
</dbReference>
<accession>A0AAV9VU88</accession>
<feature type="compositionally biased region" description="Basic and acidic residues" evidence="1">
    <location>
        <begin position="38"/>
        <end position="50"/>
    </location>
</feature>
<feature type="region of interest" description="Disordered" evidence="1">
    <location>
        <begin position="84"/>
        <end position="112"/>
    </location>
</feature>
<gene>
    <name evidence="2" type="ORF">TWF730_000926</name>
</gene>
<evidence type="ECO:0000313" key="3">
    <source>
        <dbReference type="Proteomes" id="UP001373714"/>
    </source>
</evidence>
<sequence length="112" mass="12363">MLWNNEAYMTYSVLQVEPASGDATEDPPLPLSGPDSLSAHRDEHNYDGELKPNLIHHSPNLANYSPNLYPELYNPRIYGGARAPGSDFYDNNFPGPSNYGHSSGSSVQKVRL</sequence>
<feature type="region of interest" description="Disordered" evidence="1">
    <location>
        <begin position="19"/>
        <end position="57"/>
    </location>
</feature>
<feature type="compositionally biased region" description="Polar residues" evidence="1">
    <location>
        <begin position="99"/>
        <end position="112"/>
    </location>
</feature>
<comment type="caution">
    <text evidence="2">The sequence shown here is derived from an EMBL/GenBank/DDBJ whole genome shotgun (WGS) entry which is preliminary data.</text>
</comment>
<evidence type="ECO:0000256" key="1">
    <source>
        <dbReference type="SAM" id="MobiDB-lite"/>
    </source>
</evidence>
<keyword evidence="3" id="KW-1185">Reference proteome</keyword>
<protein>
    <submittedName>
        <fullName evidence="2">Uncharacterized protein</fullName>
    </submittedName>
</protein>
<proteinExistence type="predicted"/>
<dbReference type="Proteomes" id="UP001373714">
    <property type="component" value="Unassembled WGS sequence"/>
</dbReference>